<dbReference type="Gene3D" id="3.10.100.10">
    <property type="entry name" value="Mannose-Binding Protein A, subunit A"/>
    <property type="match status" value="2"/>
</dbReference>
<gene>
    <name evidence="3" type="ORF">MENT_LOCUS3437</name>
</gene>
<evidence type="ECO:0000256" key="1">
    <source>
        <dbReference type="SAM" id="MobiDB-lite"/>
    </source>
</evidence>
<dbReference type="Proteomes" id="UP000580250">
    <property type="component" value="Unassembled WGS sequence"/>
</dbReference>
<dbReference type="CDD" id="cd00037">
    <property type="entry name" value="CLECT"/>
    <property type="match status" value="1"/>
</dbReference>
<feature type="region of interest" description="Disordered" evidence="1">
    <location>
        <begin position="406"/>
        <end position="437"/>
    </location>
</feature>
<dbReference type="OrthoDB" id="5774534at2759"/>
<proteinExistence type="predicted"/>
<name>A0A6V7TT60_MELEN</name>
<comment type="caution">
    <text evidence="3">The sequence shown here is derived from an EMBL/GenBank/DDBJ whole genome shotgun (WGS) entry which is preliminary data.</text>
</comment>
<evidence type="ECO:0000313" key="4">
    <source>
        <dbReference type="Proteomes" id="UP000580250"/>
    </source>
</evidence>
<feature type="chain" id="PRO_5027891028" evidence="2">
    <location>
        <begin position="24"/>
        <end position="472"/>
    </location>
</feature>
<dbReference type="PROSITE" id="PS00615">
    <property type="entry name" value="C_TYPE_LECTIN_1"/>
    <property type="match status" value="1"/>
</dbReference>
<dbReference type="InterPro" id="IPR016186">
    <property type="entry name" value="C-type_lectin-like/link_sf"/>
</dbReference>
<reference evidence="3 4" key="1">
    <citation type="submission" date="2020-08" db="EMBL/GenBank/DDBJ databases">
        <authorList>
            <person name="Koutsovoulos G."/>
            <person name="Danchin GJ E."/>
        </authorList>
    </citation>
    <scope>NUCLEOTIDE SEQUENCE [LARGE SCALE GENOMIC DNA]</scope>
</reference>
<protein>
    <submittedName>
        <fullName evidence="3">Uncharacterized protein</fullName>
    </submittedName>
</protein>
<evidence type="ECO:0000256" key="2">
    <source>
        <dbReference type="SAM" id="SignalP"/>
    </source>
</evidence>
<keyword evidence="2" id="KW-0732">Signal</keyword>
<evidence type="ECO:0000313" key="3">
    <source>
        <dbReference type="EMBL" id="CAD2131849.1"/>
    </source>
</evidence>
<feature type="signal peptide" evidence="2">
    <location>
        <begin position="1"/>
        <end position="23"/>
    </location>
</feature>
<dbReference type="InterPro" id="IPR018378">
    <property type="entry name" value="C-type_lectin_CS"/>
</dbReference>
<feature type="compositionally biased region" description="Polar residues" evidence="1">
    <location>
        <begin position="406"/>
        <end position="415"/>
    </location>
</feature>
<dbReference type="SUPFAM" id="SSF56436">
    <property type="entry name" value="C-type lectin-like"/>
    <property type="match status" value="2"/>
</dbReference>
<dbReference type="AlphaFoldDB" id="A0A6V7TT60"/>
<sequence>MIAFSSAKLCSFIFSVAIFASYAILPTNGQATCPSDWISRVDPIDGITYGYKVITRDWLNYYEAQGYCVRAGGQVASIHSAAENVFIANISAAQLKQCQTNDSVCATRIAHTSAGWAFLDSLMRSFWFGMNRVQYQPSYNNTLDCSYPDGTPCDYGRFDGVANANTNSPPWSPACPSGSNSSNGAGDLEYCYNVFQRYNNIIMERYVMLSKARWCCSTAKSLTTKSTGTSNGSCSCNGGSCGGGGYKCGSDDWQWKINKKNGKSYAYKAFNYTGCYWQGLAICKKYKAVPCSIQSSDDNDFIVKTVCSGLLSSSSSNSSRKRRATSDTCIYTGIHRQVTNPSSGGVSCTCSDGSSCDYGNEDAHGDITTLSFTSTTSRATTLKASTTQKAATTTTQKSTTKLATSPYISTSTAGPSNPWAPGCPANSTTGQRDNGGYGSRNCIGINGEGKWVDQSCDRPATAIICMKECDQP</sequence>
<dbReference type="EMBL" id="CAJEWN010000011">
    <property type="protein sequence ID" value="CAD2131849.1"/>
    <property type="molecule type" value="Genomic_DNA"/>
</dbReference>
<dbReference type="InterPro" id="IPR016187">
    <property type="entry name" value="CTDL_fold"/>
</dbReference>
<accession>A0A6V7TT60</accession>
<organism evidence="3 4">
    <name type="scientific">Meloidogyne enterolobii</name>
    <name type="common">Root-knot nematode worm</name>
    <name type="synonym">Meloidogyne mayaguensis</name>
    <dbReference type="NCBI Taxonomy" id="390850"/>
    <lineage>
        <taxon>Eukaryota</taxon>
        <taxon>Metazoa</taxon>
        <taxon>Ecdysozoa</taxon>
        <taxon>Nematoda</taxon>
        <taxon>Chromadorea</taxon>
        <taxon>Rhabditida</taxon>
        <taxon>Tylenchina</taxon>
        <taxon>Tylenchomorpha</taxon>
        <taxon>Tylenchoidea</taxon>
        <taxon>Meloidogynidae</taxon>
        <taxon>Meloidogyninae</taxon>
        <taxon>Meloidogyne</taxon>
    </lineage>
</organism>